<organism evidence="1 2">
    <name type="scientific">Candidatus Phytoplasma sacchari</name>
    <dbReference type="NCBI Taxonomy" id="2609813"/>
    <lineage>
        <taxon>Bacteria</taxon>
        <taxon>Bacillati</taxon>
        <taxon>Mycoplasmatota</taxon>
        <taxon>Mollicutes</taxon>
        <taxon>Acholeplasmatales</taxon>
        <taxon>Acholeplasmataceae</taxon>
        <taxon>Candidatus Phytoplasma</taxon>
        <taxon>16SrXI (Rice yellow dwarf group)</taxon>
    </lineage>
</organism>
<name>A0ABY7M1X7_9MOLU</name>
<dbReference type="Gene3D" id="3.30.300.20">
    <property type="match status" value="1"/>
</dbReference>
<evidence type="ECO:0000313" key="1">
    <source>
        <dbReference type="EMBL" id="WBL31390.1"/>
    </source>
</evidence>
<dbReference type="Proteomes" id="UP001210120">
    <property type="component" value="Chromosome"/>
</dbReference>
<dbReference type="Pfam" id="PF02566">
    <property type="entry name" value="OsmC"/>
    <property type="match status" value="1"/>
</dbReference>
<protein>
    <submittedName>
        <fullName evidence="1">OsmC family protein</fullName>
    </submittedName>
</protein>
<proteinExistence type="predicted"/>
<dbReference type="InterPro" id="IPR003718">
    <property type="entry name" value="OsmC/Ohr_fam"/>
</dbReference>
<sequence length="148" mass="17567">MKNNDSLLKMIVYFESRINELLVLRNGLKIRLSSFLSNSENKYISPKELFCLSLITCFYQTTQKYLSSEEDVNFKSEIKSKILCITNRDESGFYFKIDLFLAIRDFSLSKTEQVMFFIHKKCPISRMLENYKYINLKATNYDEIENDN</sequence>
<reference evidence="1" key="1">
    <citation type="submission" date="2022-12" db="EMBL/GenBank/DDBJ databases">
        <title>Genomic Characterization of Candidatus Phytoplasma sacchari in China.</title>
        <authorList>
            <person name="Zhang R.-Y."/>
        </authorList>
    </citation>
    <scope>NUCLEOTIDE SEQUENCE [LARGE SCALE GENOMIC DNA]</scope>
    <source>
        <strain evidence="1">SCWL1</strain>
    </source>
</reference>
<dbReference type="InterPro" id="IPR036102">
    <property type="entry name" value="OsmC/Ohrsf"/>
</dbReference>
<dbReference type="EMBL" id="CP115156">
    <property type="protein sequence ID" value="WBL31390.1"/>
    <property type="molecule type" value="Genomic_DNA"/>
</dbReference>
<dbReference type="InterPro" id="IPR015946">
    <property type="entry name" value="KH_dom-like_a/b"/>
</dbReference>
<accession>A0ABY7M1X7</accession>
<gene>
    <name evidence="1" type="ORF">O7R10_02185</name>
</gene>
<dbReference type="SUPFAM" id="SSF82784">
    <property type="entry name" value="OsmC-like"/>
    <property type="match status" value="1"/>
</dbReference>
<keyword evidence="2" id="KW-1185">Reference proteome</keyword>
<evidence type="ECO:0000313" key="2">
    <source>
        <dbReference type="Proteomes" id="UP001210120"/>
    </source>
</evidence>